<evidence type="ECO:0000256" key="10">
    <source>
        <dbReference type="RuleBase" id="RU362118"/>
    </source>
</evidence>
<dbReference type="InterPro" id="IPR015424">
    <property type="entry name" value="PyrdxlP-dep_Trfase"/>
</dbReference>
<dbReference type="GO" id="GO:0047982">
    <property type="term" value="F:homocysteine desulfhydrase activity"/>
    <property type="evidence" value="ECO:0007669"/>
    <property type="project" value="UniProtKB-EC"/>
</dbReference>
<dbReference type="InterPro" id="IPR000277">
    <property type="entry name" value="Cys/Met-Metab_PyrdxlP-dep_enz"/>
</dbReference>
<dbReference type="FunFam" id="3.40.640.10:FF:000046">
    <property type="entry name" value="Cystathionine gamma-lyase"/>
    <property type="match status" value="1"/>
</dbReference>
<dbReference type="InterPro" id="IPR054542">
    <property type="entry name" value="Cys_met_metab_PP"/>
</dbReference>
<sequence length="462" mass="49551">MPRATDNDLPPRPAAPRSFATAQVQAGFDSGVVENTAVPAIHQSNGFEFPSLAEARDLFALRKDGNIYSRAANPTVLVFERRVAELEGGIGAAGVASGQAAVAVALLALAKQGEHIVAARQLYGGTVDLLQDTFADWGIEVTFVDQDDVDAWSAAVRPTTRALFAESISNPIAQVLDLGAVAAVARDAGVPLVIDNTVATPYLQRAKDFGADIVVHSATKFLGGHGTSLGGVVVDLGTFDFTADPERWPQLTQTYRRVPDGSLVERFGETGSPYIALVKTKYVHDLGPSLSAFNAFQLLQGLETLDLRMQRHTESALAVARFLDTHPAVARVHHPGLETSPWHTQAQAYLPHGVSSVFAFDLPTTGDDEGDFRLVEEFISRLQVIRLVANIGDARSLVAHPASMTHSHMSRTQLSEAHIGPTTVRLSIGLEDARDIVDDLARALERIGETAGRPRLAESVPR</sequence>
<accession>A0AAU6S9A0</accession>
<dbReference type="InterPro" id="IPR006235">
    <property type="entry name" value="OAc-hSer/O-AcSer_sulfhydrylase"/>
</dbReference>
<dbReference type="GO" id="GO:0003961">
    <property type="term" value="F:O-acetylhomoserine aminocarboxypropyltransferase activity"/>
    <property type="evidence" value="ECO:0007669"/>
    <property type="project" value="TreeGrafter"/>
</dbReference>
<evidence type="ECO:0000256" key="2">
    <source>
        <dbReference type="ARBA" id="ARBA00009077"/>
    </source>
</evidence>
<comment type="cofactor">
    <cofactor evidence="1 10">
        <name>pyridoxal 5'-phosphate</name>
        <dbReference type="ChEBI" id="CHEBI:597326"/>
    </cofactor>
</comment>
<evidence type="ECO:0000256" key="7">
    <source>
        <dbReference type="ARBA" id="ARBA00048780"/>
    </source>
</evidence>
<comment type="catalytic activity">
    <reaction evidence="8">
        <text>L-methionine + H2O = methanethiol + 2-oxobutanoate + NH4(+)</text>
        <dbReference type="Rhea" id="RHEA:23800"/>
        <dbReference type="ChEBI" id="CHEBI:15377"/>
        <dbReference type="ChEBI" id="CHEBI:16007"/>
        <dbReference type="ChEBI" id="CHEBI:16763"/>
        <dbReference type="ChEBI" id="CHEBI:28938"/>
        <dbReference type="ChEBI" id="CHEBI:57844"/>
        <dbReference type="EC" id="4.4.1.11"/>
    </reaction>
    <physiologicalReaction direction="left-to-right" evidence="8">
        <dbReference type="Rhea" id="RHEA:23801"/>
    </physiologicalReaction>
</comment>
<evidence type="ECO:0000256" key="1">
    <source>
        <dbReference type="ARBA" id="ARBA00001933"/>
    </source>
</evidence>
<dbReference type="EMBL" id="CP151632">
    <property type="protein sequence ID" value="WZO33467.1"/>
    <property type="molecule type" value="Genomic_DNA"/>
</dbReference>
<evidence type="ECO:0000256" key="4">
    <source>
        <dbReference type="ARBA" id="ARBA00022898"/>
    </source>
</evidence>
<dbReference type="InterPro" id="IPR015422">
    <property type="entry name" value="PyrdxlP-dep_Trfase_small"/>
</dbReference>
<dbReference type="GO" id="GO:0004124">
    <property type="term" value="F:cysteine synthase activity"/>
    <property type="evidence" value="ECO:0007669"/>
    <property type="project" value="TreeGrafter"/>
</dbReference>
<keyword evidence="11" id="KW-0032">Aminotransferase</keyword>
<keyword evidence="4 9" id="KW-0663">Pyridoxal phosphate</keyword>
<dbReference type="GO" id="GO:0005737">
    <property type="term" value="C:cytoplasm"/>
    <property type="evidence" value="ECO:0007669"/>
    <property type="project" value="TreeGrafter"/>
</dbReference>
<evidence type="ECO:0000313" key="11">
    <source>
        <dbReference type="EMBL" id="WZO33467.1"/>
    </source>
</evidence>
<dbReference type="AlphaFoldDB" id="A0AAU6S9A0"/>
<dbReference type="Pfam" id="PF01053">
    <property type="entry name" value="Cys_Met_Meta_PP"/>
    <property type="match status" value="1"/>
</dbReference>
<dbReference type="GO" id="GO:0019346">
    <property type="term" value="P:transsulfuration"/>
    <property type="evidence" value="ECO:0007669"/>
    <property type="project" value="InterPro"/>
</dbReference>
<dbReference type="Gene3D" id="3.90.1150.10">
    <property type="entry name" value="Aspartate Aminotransferase, domain 1"/>
    <property type="match status" value="1"/>
</dbReference>
<evidence type="ECO:0000256" key="9">
    <source>
        <dbReference type="PIRSR" id="PIRSR001434-2"/>
    </source>
</evidence>
<gene>
    <name evidence="11" type="ORF">MRBLWS13_001093</name>
</gene>
<dbReference type="PANTHER" id="PTHR43797">
    <property type="entry name" value="HOMOCYSTEINE/CYSTEINE SYNTHASE"/>
    <property type="match status" value="1"/>
</dbReference>
<dbReference type="InterPro" id="IPR015421">
    <property type="entry name" value="PyrdxlP-dep_Trfase_major"/>
</dbReference>
<dbReference type="GO" id="GO:0018826">
    <property type="term" value="F:methionine gamma-lyase activity"/>
    <property type="evidence" value="ECO:0007669"/>
    <property type="project" value="UniProtKB-EC"/>
</dbReference>
<dbReference type="EC" id="4.4.1.2" evidence="5"/>
<dbReference type="GO" id="GO:0008483">
    <property type="term" value="F:transaminase activity"/>
    <property type="evidence" value="ECO:0007669"/>
    <property type="project" value="UniProtKB-KW"/>
</dbReference>
<name>A0AAU6S9A0_9MICO</name>
<keyword evidence="3" id="KW-0808">Transferase</keyword>
<dbReference type="GO" id="GO:0071269">
    <property type="term" value="P:L-homocysteine biosynthetic process"/>
    <property type="evidence" value="ECO:0007669"/>
    <property type="project" value="TreeGrafter"/>
</dbReference>
<comment type="similarity">
    <text evidence="2 10">Belongs to the trans-sulfuration enzymes family.</text>
</comment>
<dbReference type="GO" id="GO:0030170">
    <property type="term" value="F:pyridoxal phosphate binding"/>
    <property type="evidence" value="ECO:0007669"/>
    <property type="project" value="InterPro"/>
</dbReference>
<dbReference type="PROSITE" id="PS00868">
    <property type="entry name" value="CYS_MET_METAB_PP"/>
    <property type="match status" value="1"/>
</dbReference>
<organism evidence="11">
    <name type="scientific">Microbacterium sp. LWS13-1.2</name>
    <dbReference type="NCBI Taxonomy" id="3135264"/>
    <lineage>
        <taxon>Bacteria</taxon>
        <taxon>Bacillati</taxon>
        <taxon>Actinomycetota</taxon>
        <taxon>Actinomycetes</taxon>
        <taxon>Micrococcales</taxon>
        <taxon>Microbacteriaceae</taxon>
        <taxon>Microbacterium</taxon>
    </lineage>
</organism>
<dbReference type="Gene3D" id="3.40.640.10">
    <property type="entry name" value="Type I PLP-dependent aspartate aminotransferase-like (Major domain)"/>
    <property type="match status" value="1"/>
</dbReference>
<dbReference type="RefSeq" id="WP_349428013.1">
    <property type="nucleotide sequence ID" value="NZ_CP151632.1"/>
</dbReference>
<dbReference type="GO" id="GO:0006535">
    <property type="term" value="P:cysteine biosynthetic process from serine"/>
    <property type="evidence" value="ECO:0007669"/>
    <property type="project" value="TreeGrafter"/>
</dbReference>
<feature type="modified residue" description="N6-(pyridoxal phosphate)lysine" evidence="9">
    <location>
        <position position="220"/>
    </location>
</feature>
<dbReference type="PANTHER" id="PTHR43797:SF2">
    <property type="entry name" value="HOMOCYSTEINE_CYSTEINE SYNTHASE"/>
    <property type="match status" value="1"/>
</dbReference>
<protein>
    <recommendedName>
        <fullName evidence="5">homocysteine desulfhydrase</fullName>
        <ecNumber evidence="5">4.4.1.2</ecNumber>
    </recommendedName>
    <alternativeName>
        <fullName evidence="6">Homocysteine desulfhydrase</fullName>
    </alternativeName>
</protein>
<evidence type="ECO:0000256" key="3">
    <source>
        <dbReference type="ARBA" id="ARBA00022679"/>
    </source>
</evidence>
<dbReference type="CDD" id="cd00614">
    <property type="entry name" value="CGS_like"/>
    <property type="match status" value="1"/>
</dbReference>
<evidence type="ECO:0000256" key="8">
    <source>
        <dbReference type="ARBA" id="ARBA00052699"/>
    </source>
</evidence>
<evidence type="ECO:0000256" key="6">
    <source>
        <dbReference type="ARBA" id="ARBA00047199"/>
    </source>
</evidence>
<dbReference type="SUPFAM" id="SSF53383">
    <property type="entry name" value="PLP-dependent transferases"/>
    <property type="match status" value="1"/>
</dbReference>
<reference evidence="11" key="1">
    <citation type="submission" date="2024-04" db="EMBL/GenBank/DDBJ databases">
        <authorList>
            <person name="Roder T."/>
            <person name="Oberhansli S."/>
            <person name="Kreuzer M."/>
        </authorList>
    </citation>
    <scope>NUCLEOTIDE SEQUENCE</scope>
    <source>
        <strain evidence="11">LWS13-1.2</strain>
    </source>
</reference>
<proteinExistence type="inferred from homology"/>
<comment type="catalytic activity">
    <reaction evidence="7">
        <text>L-homocysteine + H2O = 2-oxobutanoate + hydrogen sulfide + NH4(+) + H(+)</text>
        <dbReference type="Rhea" id="RHEA:14501"/>
        <dbReference type="ChEBI" id="CHEBI:15377"/>
        <dbReference type="ChEBI" id="CHEBI:15378"/>
        <dbReference type="ChEBI" id="CHEBI:16763"/>
        <dbReference type="ChEBI" id="CHEBI:28938"/>
        <dbReference type="ChEBI" id="CHEBI:29919"/>
        <dbReference type="ChEBI" id="CHEBI:58199"/>
        <dbReference type="EC" id="4.4.1.2"/>
    </reaction>
    <physiologicalReaction direction="left-to-right" evidence="7">
        <dbReference type="Rhea" id="RHEA:14502"/>
    </physiologicalReaction>
</comment>
<dbReference type="PIRSF" id="PIRSF001434">
    <property type="entry name" value="CGS"/>
    <property type="match status" value="1"/>
</dbReference>
<evidence type="ECO:0000256" key="5">
    <source>
        <dbReference type="ARBA" id="ARBA00047175"/>
    </source>
</evidence>